<reference evidence="1 2" key="1">
    <citation type="submission" date="2019-07" db="EMBL/GenBank/DDBJ databases">
        <title>Microbispora hainanensis DSM 45428.</title>
        <authorList>
            <person name="Thawai C."/>
        </authorList>
    </citation>
    <scope>NUCLEOTIDE SEQUENCE [LARGE SCALE GENOMIC DNA]</scope>
    <source>
        <strain evidence="1 2">DSM 45428</strain>
    </source>
</reference>
<accession>A0A544YKM2</accession>
<sequence length="168" mass="18911">MSSSPESSEVETLLGYLSWKRRHVIDILDGLDEADLRRPVLPSAWTPVGLVHHLALDVERFWFRAVFGGDPEAVASFATSADAWQVPGDRPASEVFDLYREETARADKVIASNGLDQTPRWWPDHRDDRPPRDLRAAILHVIVETATHAGHLDAVRELIDGRQFLVLD</sequence>
<dbReference type="RefSeq" id="WP_142623585.1">
    <property type="nucleotide sequence ID" value="NZ_VIRM01000047.1"/>
</dbReference>
<gene>
    <name evidence="1" type="ORF">FLX08_29770</name>
</gene>
<evidence type="ECO:0000313" key="2">
    <source>
        <dbReference type="Proteomes" id="UP000316541"/>
    </source>
</evidence>
<dbReference type="Pfam" id="PF04978">
    <property type="entry name" value="MST"/>
    <property type="match status" value="1"/>
</dbReference>
<dbReference type="InterPro" id="IPR034660">
    <property type="entry name" value="DinB/YfiT-like"/>
</dbReference>
<dbReference type="Proteomes" id="UP000316541">
    <property type="component" value="Unassembled WGS sequence"/>
</dbReference>
<comment type="caution">
    <text evidence="1">The sequence shown here is derived from an EMBL/GenBank/DDBJ whole genome shotgun (WGS) entry which is preliminary data.</text>
</comment>
<dbReference type="EMBL" id="VIRM01000047">
    <property type="protein sequence ID" value="TQS17311.1"/>
    <property type="molecule type" value="Genomic_DNA"/>
</dbReference>
<dbReference type="Gene3D" id="1.20.120.450">
    <property type="entry name" value="dinb family like domain"/>
    <property type="match status" value="1"/>
</dbReference>
<protein>
    <submittedName>
        <fullName evidence="1">DinB family protein</fullName>
    </submittedName>
</protein>
<evidence type="ECO:0000313" key="1">
    <source>
        <dbReference type="EMBL" id="TQS17311.1"/>
    </source>
</evidence>
<organism evidence="1 2">
    <name type="scientific">Microbispora hainanensis</name>
    <dbReference type="NCBI Taxonomy" id="568844"/>
    <lineage>
        <taxon>Bacteria</taxon>
        <taxon>Bacillati</taxon>
        <taxon>Actinomycetota</taxon>
        <taxon>Actinomycetes</taxon>
        <taxon>Streptosporangiales</taxon>
        <taxon>Streptosporangiaceae</taxon>
        <taxon>Microbispora</taxon>
    </lineage>
</organism>
<dbReference type="InterPro" id="IPR007061">
    <property type="entry name" value="MST-like"/>
</dbReference>
<proteinExistence type="predicted"/>
<dbReference type="AlphaFoldDB" id="A0A544YKM2"/>
<dbReference type="SUPFAM" id="SSF109854">
    <property type="entry name" value="DinB/YfiT-like putative metalloenzymes"/>
    <property type="match status" value="1"/>
</dbReference>
<name>A0A544YKM2_9ACTN</name>